<evidence type="ECO:0000313" key="2">
    <source>
        <dbReference type="Proteomes" id="UP001148838"/>
    </source>
</evidence>
<dbReference type="EMBL" id="JAJSOF020000027">
    <property type="protein sequence ID" value="KAJ4433765.1"/>
    <property type="molecule type" value="Genomic_DNA"/>
</dbReference>
<keyword evidence="2" id="KW-1185">Reference proteome</keyword>
<gene>
    <name evidence="1" type="ORF">ANN_16077</name>
</gene>
<organism evidence="1 2">
    <name type="scientific">Periplaneta americana</name>
    <name type="common">American cockroach</name>
    <name type="synonym">Blatta americana</name>
    <dbReference type="NCBI Taxonomy" id="6978"/>
    <lineage>
        <taxon>Eukaryota</taxon>
        <taxon>Metazoa</taxon>
        <taxon>Ecdysozoa</taxon>
        <taxon>Arthropoda</taxon>
        <taxon>Hexapoda</taxon>
        <taxon>Insecta</taxon>
        <taxon>Pterygota</taxon>
        <taxon>Neoptera</taxon>
        <taxon>Polyneoptera</taxon>
        <taxon>Dictyoptera</taxon>
        <taxon>Blattodea</taxon>
        <taxon>Blattoidea</taxon>
        <taxon>Blattidae</taxon>
        <taxon>Blattinae</taxon>
        <taxon>Periplaneta</taxon>
    </lineage>
</organism>
<proteinExistence type="predicted"/>
<protein>
    <submittedName>
        <fullName evidence="1">Uncharacterized protein</fullName>
    </submittedName>
</protein>
<accession>A0ABQ8SHZ4</accession>
<name>A0ABQ8SHZ4_PERAM</name>
<comment type="caution">
    <text evidence="1">The sequence shown here is derived from an EMBL/GenBank/DDBJ whole genome shotgun (WGS) entry which is preliminary data.</text>
</comment>
<sequence>MAGLCEGGNEPSGSLKAICKLFSVDAICESGKIFGEMRTRIRHRLPDIRFTVRKIWKKNSTRLLSVDGIGDSKMVSGETRPRIRHKLPDIRLTPSLQRNLGRAVEIRLNKKAFIPTFNSNIRKELRNYEMPIKSDFVIMGVSVYG</sequence>
<evidence type="ECO:0000313" key="1">
    <source>
        <dbReference type="EMBL" id="KAJ4433765.1"/>
    </source>
</evidence>
<dbReference type="Proteomes" id="UP001148838">
    <property type="component" value="Unassembled WGS sequence"/>
</dbReference>
<reference evidence="1 2" key="1">
    <citation type="journal article" date="2022" name="Allergy">
        <title>Genome assembly and annotation of Periplaneta americana reveal a comprehensive cockroach allergen profile.</title>
        <authorList>
            <person name="Wang L."/>
            <person name="Xiong Q."/>
            <person name="Saelim N."/>
            <person name="Wang L."/>
            <person name="Nong W."/>
            <person name="Wan A.T."/>
            <person name="Shi M."/>
            <person name="Liu X."/>
            <person name="Cao Q."/>
            <person name="Hui J.H.L."/>
            <person name="Sookrung N."/>
            <person name="Leung T.F."/>
            <person name="Tungtrongchitr A."/>
            <person name="Tsui S.K.W."/>
        </authorList>
    </citation>
    <scope>NUCLEOTIDE SEQUENCE [LARGE SCALE GENOMIC DNA]</scope>
    <source>
        <strain evidence="1">PWHHKU_190912</strain>
    </source>
</reference>